<dbReference type="PRINTS" id="PR00038">
    <property type="entry name" value="HTHLUXR"/>
</dbReference>
<protein>
    <submittedName>
        <fullName evidence="5">Helix-turn-helix transcriptional regulator</fullName>
    </submittedName>
</protein>
<dbReference type="Proteomes" id="UP000604661">
    <property type="component" value="Unassembled WGS sequence"/>
</dbReference>
<dbReference type="Gene3D" id="1.10.10.10">
    <property type="entry name" value="Winged helix-like DNA-binding domain superfamily/Winged helix DNA-binding domain"/>
    <property type="match status" value="1"/>
</dbReference>
<keyword evidence="2" id="KW-0238">DNA-binding</keyword>
<keyword evidence="6" id="KW-1185">Reference proteome</keyword>
<dbReference type="PROSITE" id="PS00622">
    <property type="entry name" value="HTH_LUXR_1"/>
    <property type="match status" value="1"/>
</dbReference>
<dbReference type="CDD" id="cd06170">
    <property type="entry name" value="LuxR_C_like"/>
    <property type="match status" value="1"/>
</dbReference>
<keyword evidence="1" id="KW-0805">Transcription regulation</keyword>
<gene>
    <name evidence="5" type="ORF">H6G95_29670</name>
</gene>
<accession>A0ABR8F5X7</accession>
<evidence type="ECO:0000313" key="6">
    <source>
        <dbReference type="Proteomes" id="UP000604661"/>
    </source>
</evidence>
<feature type="domain" description="HTH luxR-type" evidence="4">
    <location>
        <begin position="86"/>
        <end position="151"/>
    </location>
</feature>
<evidence type="ECO:0000256" key="2">
    <source>
        <dbReference type="ARBA" id="ARBA00023125"/>
    </source>
</evidence>
<dbReference type="InterPro" id="IPR016032">
    <property type="entry name" value="Sig_transdc_resp-reg_C-effctor"/>
</dbReference>
<comment type="caution">
    <text evidence="5">The sequence shown here is derived from an EMBL/GenBank/DDBJ whole genome shotgun (WGS) entry which is preliminary data.</text>
</comment>
<evidence type="ECO:0000259" key="4">
    <source>
        <dbReference type="PROSITE" id="PS50043"/>
    </source>
</evidence>
<dbReference type="PANTHER" id="PTHR44688">
    <property type="entry name" value="DNA-BINDING TRANSCRIPTIONAL ACTIVATOR DEVR_DOSR"/>
    <property type="match status" value="1"/>
</dbReference>
<organism evidence="5 6">
    <name type="scientific">Nostoc linckia FACHB-391</name>
    <dbReference type="NCBI Taxonomy" id="2692906"/>
    <lineage>
        <taxon>Bacteria</taxon>
        <taxon>Bacillati</taxon>
        <taxon>Cyanobacteriota</taxon>
        <taxon>Cyanophyceae</taxon>
        <taxon>Nostocales</taxon>
        <taxon>Nostocaceae</taxon>
        <taxon>Nostoc</taxon>
    </lineage>
</organism>
<sequence>MQGHVDQTSSIFAGKLVSDSCIISKFFIKNSGFLIIAVESPTENSQQFTSEVMIDTISFCSVVGHFEADGNHYAIVKTQNTPEVIDPSLISILTGRELQIAALVGLGSSNKKVANQLQISESTVSAHLRRIFIKLKVNSRSAMVYHCSSLINRLHQLRTMQEQTSASSQSGNVAQSAMNDQTLDPDIAEIDRLLCSALSTSDITS</sequence>
<evidence type="ECO:0000256" key="1">
    <source>
        <dbReference type="ARBA" id="ARBA00023015"/>
    </source>
</evidence>
<dbReference type="RefSeq" id="WP_190899461.1">
    <property type="nucleotide sequence ID" value="NZ_JACJTE010000056.1"/>
</dbReference>
<reference evidence="5 6" key="1">
    <citation type="journal article" date="2020" name="ISME J.">
        <title>Comparative genomics reveals insights into cyanobacterial evolution and habitat adaptation.</title>
        <authorList>
            <person name="Chen M.Y."/>
            <person name="Teng W.K."/>
            <person name="Zhao L."/>
            <person name="Hu C.X."/>
            <person name="Zhou Y.K."/>
            <person name="Han B.P."/>
            <person name="Song L.R."/>
            <person name="Shu W.S."/>
        </authorList>
    </citation>
    <scope>NUCLEOTIDE SEQUENCE [LARGE SCALE GENOMIC DNA]</scope>
    <source>
        <strain evidence="5 6">FACHB-391</strain>
    </source>
</reference>
<evidence type="ECO:0000313" key="5">
    <source>
        <dbReference type="EMBL" id="MBD2564682.1"/>
    </source>
</evidence>
<dbReference type="EMBL" id="JACJTE010000056">
    <property type="protein sequence ID" value="MBD2564682.1"/>
    <property type="molecule type" value="Genomic_DNA"/>
</dbReference>
<dbReference type="InterPro" id="IPR000792">
    <property type="entry name" value="Tscrpt_reg_LuxR_C"/>
</dbReference>
<dbReference type="Pfam" id="PF00196">
    <property type="entry name" value="GerE"/>
    <property type="match status" value="1"/>
</dbReference>
<dbReference type="PROSITE" id="PS50043">
    <property type="entry name" value="HTH_LUXR_2"/>
    <property type="match status" value="1"/>
</dbReference>
<keyword evidence="3" id="KW-0804">Transcription</keyword>
<dbReference type="SUPFAM" id="SSF46894">
    <property type="entry name" value="C-terminal effector domain of the bipartite response regulators"/>
    <property type="match status" value="1"/>
</dbReference>
<dbReference type="InterPro" id="IPR036388">
    <property type="entry name" value="WH-like_DNA-bd_sf"/>
</dbReference>
<dbReference type="SMART" id="SM00421">
    <property type="entry name" value="HTH_LUXR"/>
    <property type="match status" value="1"/>
</dbReference>
<evidence type="ECO:0000256" key="3">
    <source>
        <dbReference type="ARBA" id="ARBA00023163"/>
    </source>
</evidence>
<dbReference type="PANTHER" id="PTHR44688:SF16">
    <property type="entry name" value="DNA-BINDING TRANSCRIPTIONAL ACTIVATOR DEVR_DOSR"/>
    <property type="match status" value="1"/>
</dbReference>
<name>A0ABR8F5X7_NOSLI</name>
<proteinExistence type="predicted"/>